<gene>
    <name evidence="7" type="primary">NCAS0D00850</name>
    <name evidence="7" type="ordered locus">NCAS_0D00850</name>
</gene>
<name>G0VEX1_NAUCA</name>
<evidence type="ECO:0000259" key="6">
    <source>
        <dbReference type="PROSITE" id="PS50237"/>
    </source>
</evidence>
<evidence type="ECO:0000256" key="5">
    <source>
        <dbReference type="PROSITE-ProRule" id="PRU00104"/>
    </source>
</evidence>
<dbReference type="GeneID" id="96903275"/>
<dbReference type="OrthoDB" id="8068875at2759"/>
<sequence length="958" mass="111784">MMNFTGQTRRRNVNLGTRPLTTKKDLLLRAQLEREKRAKDRTRINAATKIQSFIRMHLTCQQFFAHDIWISDMEHSIHIFPAYGPRILNYDNEENLSKLLKLTKLYMIDYCSGSFRNYFATKLLSRIKTCCMLSTVLDIIDKDTLSMKTFMQNGLIPFLNHFEHVNETEATVSLIFEYLCSWYKDDFEAKSIVQLEIFQLNIHRCKSREFIEFLLLNSFLTFESSVFSHLLREPMRVLENYFIIYGQLMNKDTLNLRPYLSNANAMHLLERLVKDIYYIFPLVSKDSMTCLPTKDAYHIKNLFESKFIDTFLEKRPSYEHEVHFMGWYKFLQLADMCNKKTSVLLNFLSNKSLMFELFTSIDQSDSKMAFQLLIELMDLWLLVSTDFDLLSDSSKISMNQLISFTKSLKDLVFHNLWDLSKDDRSENFETALHLLNKLYLRDSRIHFVTKKRNHDEKGHEIKDPNITTSKDFWATDDQNFLKINIYKILSNYDDAYRSKAELNEDNNEEEAGMENENNTMKKRSLKLEVFEEMSRNQTRNETKQLRKLSILLRVPFFLPFNERVDLFYTLIALDKQRLNLDDPDRNMMFELAMPWMSNGMGRQTAVISREHVLEDAFNSYNKIGERFKSRLSVTFVNEFGPEAGIDGGGITKEFLTSVSEEGFKKSEYKLFETNDQYELYPSTDVTPEKLKYLWFMGKIVGKCLYEHVLIDVSFANFFLKKLLNYSNNFQLSFDDLSSLDSSLYMNLTKLLAMTDEEIQSLGLTFEMTSSTKDKPIELIPNGSHIPVTKENVLQYLTKVSNYKLNVSMFRQCVSFHGGLSTMILPTWVEMFNSIELQMLISGGGKDIDLDDLKNNVEYGGFSSDDKTIVALWEIMAECNTEERLAFIKFVTSVPQAPLQGFQALEPRFGIRNAGTELDRLPTASTCVNLLKLPDYQDKELLREKLLYAIKSGARFDLS</sequence>
<dbReference type="GO" id="GO:0010994">
    <property type="term" value="P:free ubiquitin chain polymerization"/>
    <property type="evidence" value="ECO:0007669"/>
    <property type="project" value="EnsemblFungi"/>
</dbReference>
<protein>
    <recommendedName>
        <fullName evidence="2">HECT-type E3 ubiquitin transferase</fullName>
        <ecNumber evidence="2">2.3.2.26</ecNumber>
    </recommendedName>
</protein>
<dbReference type="Pfam" id="PF00632">
    <property type="entry name" value="HECT"/>
    <property type="match status" value="1"/>
</dbReference>
<evidence type="ECO:0000313" key="8">
    <source>
        <dbReference type="Proteomes" id="UP000001640"/>
    </source>
</evidence>
<dbReference type="InterPro" id="IPR044611">
    <property type="entry name" value="E3A/B/C-like"/>
</dbReference>
<dbReference type="SUPFAM" id="SSF56204">
    <property type="entry name" value="Hect, E3 ligase catalytic domain"/>
    <property type="match status" value="1"/>
</dbReference>
<dbReference type="SMART" id="SM00119">
    <property type="entry name" value="HECTc"/>
    <property type="match status" value="1"/>
</dbReference>
<dbReference type="PANTHER" id="PTHR45700">
    <property type="entry name" value="UBIQUITIN-PROTEIN LIGASE E3C"/>
    <property type="match status" value="1"/>
</dbReference>
<comment type="catalytic activity">
    <reaction evidence="1">
        <text>S-ubiquitinyl-[E2 ubiquitin-conjugating enzyme]-L-cysteine + [acceptor protein]-L-lysine = [E2 ubiquitin-conjugating enzyme]-L-cysteine + N(6)-ubiquitinyl-[acceptor protein]-L-lysine.</text>
        <dbReference type="EC" id="2.3.2.26"/>
    </reaction>
</comment>
<dbReference type="GO" id="GO:0036503">
    <property type="term" value="P:ERAD pathway"/>
    <property type="evidence" value="ECO:0007669"/>
    <property type="project" value="EnsemblFungi"/>
</dbReference>
<dbReference type="GO" id="GO:0034450">
    <property type="term" value="F:ubiquitin-ubiquitin ligase activity"/>
    <property type="evidence" value="ECO:0007669"/>
    <property type="project" value="EnsemblFungi"/>
</dbReference>
<evidence type="ECO:0000256" key="3">
    <source>
        <dbReference type="ARBA" id="ARBA00022679"/>
    </source>
</evidence>
<dbReference type="FunCoup" id="G0VEX1">
    <property type="interactions" value="462"/>
</dbReference>
<accession>G0VEX1</accession>
<dbReference type="KEGG" id="ncs:NCAS_0D00850"/>
<dbReference type="GO" id="GO:0005829">
    <property type="term" value="C:cytosol"/>
    <property type="evidence" value="ECO:0007669"/>
    <property type="project" value="EnsemblFungi"/>
</dbReference>
<dbReference type="HOGENOM" id="CLU_002173_2_3_1"/>
<dbReference type="PANTHER" id="PTHR45700:SF2">
    <property type="entry name" value="UBIQUITIN-PROTEIN LIGASE E3C"/>
    <property type="match status" value="1"/>
</dbReference>
<dbReference type="InterPro" id="IPR035983">
    <property type="entry name" value="Hect_E3_ubiquitin_ligase"/>
</dbReference>
<dbReference type="RefSeq" id="XP_003676030.1">
    <property type="nucleotide sequence ID" value="XM_003675982.1"/>
</dbReference>
<reference evidence="7 8" key="1">
    <citation type="journal article" date="2011" name="Proc. Natl. Acad. Sci. U.S.A.">
        <title>Evolutionary erosion of yeast sex chromosomes by mating-type switching accidents.</title>
        <authorList>
            <person name="Gordon J.L."/>
            <person name="Armisen D."/>
            <person name="Proux-Wera E."/>
            <person name="Oheigeartaigh S.S."/>
            <person name="Byrne K.P."/>
            <person name="Wolfe K.H."/>
        </authorList>
    </citation>
    <scope>NUCLEOTIDE SEQUENCE [LARGE SCALE GENOMIC DNA]</scope>
    <source>
        <strain evidence="8">ATCC 76901 / BCRC 22586 / CBS 4309 / NBRC 1992 / NRRL Y-12630</strain>
    </source>
</reference>
<dbReference type="GO" id="GO:0005634">
    <property type="term" value="C:nucleus"/>
    <property type="evidence" value="ECO:0007669"/>
    <property type="project" value="EnsemblFungi"/>
</dbReference>
<dbReference type="Proteomes" id="UP000001640">
    <property type="component" value="Chromosome 4"/>
</dbReference>
<feature type="domain" description="HECT" evidence="6">
    <location>
        <begin position="627"/>
        <end position="958"/>
    </location>
</feature>
<dbReference type="FunFam" id="3.30.2410.10:FF:000011">
    <property type="entry name" value="Putative Ubiquitin-protein ligase E3C"/>
    <property type="match status" value="1"/>
</dbReference>
<dbReference type="Gene3D" id="3.90.1750.10">
    <property type="entry name" value="Hect, E3 ligase catalytic domains"/>
    <property type="match status" value="1"/>
</dbReference>
<keyword evidence="8" id="KW-1185">Reference proteome</keyword>
<feature type="active site" description="Glycyl thioester intermediate" evidence="5">
    <location>
        <position position="926"/>
    </location>
</feature>
<reference key="2">
    <citation type="submission" date="2011-08" db="EMBL/GenBank/DDBJ databases">
        <title>Genome sequence of Naumovozyma castellii.</title>
        <authorList>
            <person name="Gordon J.L."/>
            <person name="Armisen D."/>
            <person name="Proux-Wera E."/>
            <person name="OhEigeartaigh S.S."/>
            <person name="Byrne K.P."/>
            <person name="Wolfe K.H."/>
        </authorList>
    </citation>
    <scope>NUCLEOTIDE SEQUENCE</scope>
    <source>
        <strain>Type strain:CBS 4309</strain>
    </source>
</reference>
<dbReference type="GO" id="GO:0034605">
    <property type="term" value="P:cellular response to heat"/>
    <property type="evidence" value="ECO:0007669"/>
    <property type="project" value="EnsemblFungi"/>
</dbReference>
<keyword evidence="4 5" id="KW-0833">Ubl conjugation pathway</keyword>
<organism evidence="7 8">
    <name type="scientific">Naumovozyma castellii</name>
    <name type="common">Yeast</name>
    <name type="synonym">Saccharomyces castellii</name>
    <dbReference type="NCBI Taxonomy" id="27288"/>
    <lineage>
        <taxon>Eukaryota</taxon>
        <taxon>Fungi</taxon>
        <taxon>Dikarya</taxon>
        <taxon>Ascomycota</taxon>
        <taxon>Saccharomycotina</taxon>
        <taxon>Saccharomycetes</taxon>
        <taxon>Saccharomycetales</taxon>
        <taxon>Saccharomycetaceae</taxon>
        <taxon>Naumovozyma</taxon>
    </lineage>
</organism>
<dbReference type="InParanoid" id="G0VEX1"/>
<dbReference type="EMBL" id="HE576755">
    <property type="protein sequence ID" value="CCC69666.1"/>
    <property type="molecule type" value="Genomic_DNA"/>
</dbReference>
<evidence type="ECO:0000256" key="4">
    <source>
        <dbReference type="ARBA" id="ARBA00022786"/>
    </source>
</evidence>
<evidence type="ECO:0000313" key="7">
    <source>
        <dbReference type="EMBL" id="CCC69666.1"/>
    </source>
</evidence>
<proteinExistence type="predicted"/>
<dbReference type="CDD" id="cd00078">
    <property type="entry name" value="HECTc"/>
    <property type="match status" value="1"/>
</dbReference>
<dbReference type="eggNOG" id="KOG0942">
    <property type="taxonomic scope" value="Eukaryota"/>
</dbReference>
<dbReference type="Gene3D" id="3.30.2160.10">
    <property type="entry name" value="Hect, E3 ligase catalytic domain"/>
    <property type="match status" value="1"/>
</dbReference>
<dbReference type="AlphaFoldDB" id="G0VEX1"/>
<dbReference type="GO" id="GO:0000502">
    <property type="term" value="C:proteasome complex"/>
    <property type="evidence" value="ECO:0007669"/>
    <property type="project" value="EnsemblFungi"/>
</dbReference>
<dbReference type="GO" id="GO:0071629">
    <property type="term" value="P:cytoplasm protein quality control by the ubiquitin-proteasome system"/>
    <property type="evidence" value="ECO:0007669"/>
    <property type="project" value="EnsemblFungi"/>
</dbReference>
<dbReference type="Gene3D" id="3.30.2410.10">
    <property type="entry name" value="Hect, E3 ligase catalytic domain"/>
    <property type="match status" value="1"/>
</dbReference>
<dbReference type="EC" id="2.3.2.26" evidence="2"/>
<dbReference type="GO" id="GO:0000209">
    <property type="term" value="P:protein polyubiquitination"/>
    <property type="evidence" value="ECO:0007669"/>
    <property type="project" value="EnsemblFungi"/>
</dbReference>
<keyword evidence="3" id="KW-0808">Transferase</keyword>
<dbReference type="InterPro" id="IPR000569">
    <property type="entry name" value="HECT_dom"/>
</dbReference>
<dbReference type="PROSITE" id="PS50237">
    <property type="entry name" value="HECT"/>
    <property type="match status" value="1"/>
</dbReference>
<dbReference type="STRING" id="1064592.G0VEX1"/>
<evidence type="ECO:0000256" key="1">
    <source>
        <dbReference type="ARBA" id="ARBA00000885"/>
    </source>
</evidence>
<evidence type="ECO:0000256" key="2">
    <source>
        <dbReference type="ARBA" id="ARBA00012485"/>
    </source>
</evidence>